<sequence>MVDRSLFKLSPSLSCRSGRPDHLASFQTSGRPTRKANFVLVTWSPPTLGSPWKRHLSKTGPNKRRRRPHRHRQHRLRQLQNSDSHLRHTVGSAAVPLHGPLIRLSSSCRNLTRRLEGGEGHPGPQIRCPADYQLHEQVLLGLLGNTGGNPSPIDGYACRVTSAIPLQHLPDCSTRGI</sequence>
<dbReference type="Proteomes" id="UP001321473">
    <property type="component" value="Unassembled WGS sequence"/>
</dbReference>
<dbReference type="EMBL" id="JARKHS020019757">
    <property type="protein sequence ID" value="KAK8771425.1"/>
    <property type="molecule type" value="Genomic_DNA"/>
</dbReference>
<evidence type="ECO:0000256" key="1">
    <source>
        <dbReference type="SAM" id="MobiDB-lite"/>
    </source>
</evidence>
<evidence type="ECO:0000313" key="2">
    <source>
        <dbReference type="EMBL" id="KAK8771425.1"/>
    </source>
</evidence>
<organism evidence="2 3">
    <name type="scientific">Amblyomma americanum</name>
    <name type="common">Lone star tick</name>
    <dbReference type="NCBI Taxonomy" id="6943"/>
    <lineage>
        <taxon>Eukaryota</taxon>
        <taxon>Metazoa</taxon>
        <taxon>Ecdysozoa</taxon>
        <taxon>Arthropoda</taxon>
        <taxon>Chelicerata</taxon>
        <taxon>Arachnida</taxon>
        <taxon>Acari</taxon>
        <taxon>Parasitiformes</taxon>
        <taxon>Ixodida</taxon>
        <taxon>Ixodoidea</taxon>
        <taxon>Ixodidae</taxon>
        <taxon>Amblyomminae</taxon>
        <taxon>Amblyomma</taxon>
    </lineage>
</organism>
<name>A0AAQ4E9N3_AMBAM</name>
<evidence type="ECO:0000313" key="3">
    <source>
        <dbReference type="Proteomes" id="UP001321473"/>
    </source>
</evidence>
<protein>
    <submittedName>
        <fullName evidence="2">Uncharacterized protein</fullName>
    </submittedName>
</protein>
<comment type="caution">
    <text evidence="2">The sequence shown here is derived from an EMBL/GenBank/DDBJ whole genome shotgun (WGS) entry which is preliminary data.</text>
</comment>
<dbReference type="AlphaFoldDB" id="A0AAQ4E9N3"/>
<feature type="region of interest" description="Disordered" evidence="1">
    <location>
        <begin position="50"/>
        <end position="86"/>
    </location>
</feature>
<gene>
    <name evidence="2" type="ORF">V5799_025327</name>
</gene>
<accession>A0AAQ4E9N3</accession>
<proteinExistence type="predicted"/>
<reference evidence="2 3" key="1">
    <citation type="journal article" date="2023" name="Arcadia Sci">
        <title>De novo assembly of a long-read Amblyomma americanum tick genome.</title>
        <authorList>
            <person name="Chou S."/>
            <person name="Poskanzer K.E."/>
            <person name="Rollins M."/>
            <person name="Thuy-Boun P.S."/>
        </authorList>
    </citation>
    <scope>NUCLEOTIDE SEQUENCE [LARGE SCALE GENOMIC DNA]</scope>
    <source>
        <strain evidence="2">F_SG_1</strain>
        <tissue evidence="2">Salivary glands</tissue>
    </source>
</reference>
<keyword evidence="3" id="KW-1185">Reference proteome</keyword>
<feature type="compositionally biased region" description="Basic residues" evidence="1">
    <location>
        <begin position="52"/>
        <end position="77"/>
    </location>
</feature>